<gene>
    <name evidence="1" type="ORF">FN924_02340</name>
</gene>
<reference evidence="1 2" key="1">
    <citation type="submission" date="2019-07" db="EMBL/GenBank/DDBJ databases">
        <authorList>
            <person name="Li J."/>
        </authorList>
    </citation>
    <scope>NUCLEOTIDE SEQUENCE [LARGE SCALE GENOMIC DNA]</scope>
    <source>
        <strain evidence="1 2">TKL69</strain>
    </source>
</reference>
<organism evidence="1 2">
    <name type="scientific">Radiobacillus deserti</name>
    <dbReference type="NCBI Taxonomy" id="2594883"/>
    <lineage>
        <taxon>Bacteria</taxon>
        <taxon>Bacillati</taxon>
        <taxon>Bacillota</taxon>
        <taxon>Bacilli</taxon>
        <taxon>Bacillales</taxon>
        <taxon>Bacillaceae</taxon>
        <taxon>Radiobacillus</taxon>
    </lineage>
</organism>
<sequence length="339" mass="38166">MRKYLSVGIMALMLILILAACGEKSKEDVVSKLEDNLEKMDGYKADAVMSLKTGKESQSYNIEISHKKKNYYRVLLKNEQNEEGSQIILRNDDGVFVLTPALNKSFKFQSEWPDNSSQPYLYQSLVKDVLNDSQAEFKATEDHYVFETTTNYQNSNSLPYQEIYFDKKTFTPAMVKVLDKDKNPLVEVKFSKFTLDPEFAKDDFQVKKNMTSSIFGIPASSQEDSKVKEFSVLYPMETAGAELSESSEVETENGKRVILTYKGDKNFTLVQEKLETYPTAAAPEPVEGDPVSLGYTMGALKGSSIEWSYNGVNYLLASDELTKSELIEVASSVQGQQVK</sequence>
<dbReference type="RefSeq" id="WP_143891899.1">
    <property type="nucleotide sequence ID" value="NZ_CP041666.1"/>
</dbReference>
<dbReference type="InterPro" id="IPR052944">
    <property type="entry name" value="Sporulation_related"/>
</dbReference>
<proteinExistence type="predicted"/>
<evidence type="ECO:0000313" key="1">
    <source>
        <dbReference type="EMBL" id="QDP39149.1"/>
    </source>
</evidence>
<protein>
    <submittedName>
        <fullName evidence="1">Outer membrane lipoprotein carrier protein LolA</fullName>
    </submittedName>
</protein>
<dbReference type="AlphaFoldDB" id="A0A516KCM6"/>
<dbReference type="Gene3D" id="2.50.20.10">
    <property type="entry name" value="Lipoprotein localisation LolA/LolB/LppX"/>
    <property type="match status" value="1"/>
</dbReference>
<evidence type="ECO:0000313" key="2">
    <source>
        <dbReference type="Proteomes" id="UP000315215"/>
    </source>
</evidence>
<keyword evidence="2" id="KW-1185">Reference proteome</keyword>
<dbReference type="KEGG" id="aqt:FN924_02340"/>
<accession>A0A516KCM6</accession>
<keyword evidence="1" id="KW-0449">Lipoprotein</keyword>
<name>A0A516KCM6_9BACI</name>
<dbReference type="PROSITE" id="PS51257">
    <property type="entry name" value="PROKAR_LIPOPROTEIN"/>
    <property type="match status" value="1"/>
</dbReference>
<dbReference type="OrthoDB" id="9785380at2"/>
<dbReference type="Proteomes" id="UP000315215">
    <property type="component" value="Chromosome"/>
</dbReference>
<dbReference type="EMBL" id="CP041666">
    <property type="protein sequence ID" value="QDP39149.1"/>
    <property type="molecule type" value="Genomic_DNA"/>
</dbReference>
<dbReference type="SUPFAM" id="SSF89392">
    <property type="entry name" value="Prokaryotic lipoproteins and lipoprotein localization factors"/>
    <property type="match status" value="1"/>
</dbReference>
<dbReference type="PANTHER" id="PTHR37507:SF2">
    <property type="entry name" value="SPORULATION PROTEIN YDCC"/>
    <property type="match status" value="1"/>
</dbReference>
<dbReference type="PANTHER" id="PTHR37507">
    <property type="entry name" value="SPORULATION PROTEIN YDCC"/>
    <property type="match status" value="1"/>
</dbReference>
<dbReference type="InterPro" id="IPR029046">
    <property type="entry name" value="LolA/LolB/LppX"/>
</dbReference>